<dbReference type="Proteomes" id="UP000190657">
    <property type="component" value="Unassembled WGS sequence"/>
</dbReference>
<keyword evidence="3" id="KW-0547">Nucleotide-binding</keyword>
<dbReference type="InterPro" id="IPR030855">
    <property type="entry name" value="Bifunct_BirA"/>
</dbReference>
<dbReference type="RefSeq" id="WP_078768988.1">
    <property type="nucleotide sequence ID" value="NZ_FUWW01000021.1"/>
</dbReference>
<name>A0A1T4NCC9_9FIRM</name>
<gene>
    <name evidence="3" type="primary">birA</name>
    <name evidence="5" type="ORF">SAMN02745114_01547</name>
</gene>
<keyword evidence="3" id="KW-0067">ATP-binding</keyword>
<dbReference type="PANTHER" id="PTHR12835">
    <property type="entry name" value="BIOTIN PROTEIN LIGASE"/>
    <property type="match status" value="1"/>
</dbReference>
<dbReference type="InterPro" id="IPR036390">
    <property type="entry name" value="WH_DNA-bd_sf"/>
</dbReference>
<reference evidence="5 6" key="1">
    <citation type="submission" date="2017-02" db="EMBL/GenBank/DDBJ databases">
        <authorList>
            <person name="Peterson S.W."/>
        </authorList>
    </citation>
    <scope>NUCLEOTIDE SEQUENCE [LARGE SCALE GENOMIC DNA]</scope>
    <source>
        <strain evidence="5 6">ATCC 51222</strain>
    </source>
</reference>
<protein>
    <recommendedName>
        <fullName evidence="3">Bifunctional ligase/repressor BirA</fullName>
    </recommendedName>
    <alternativeName>
        <fullName evidence="3">Biotin--[acetyl-CoA-carboxylase] ligase</fullName>
        <ecNumber evidence="3">6.3.4.15</ecNumber>
    </alternativeName>
    <alternativeName>
        <fullName evidence="3">Biotin--protein ligase</fullName>
    </alternativeName>
    <alternativeName>
        <fullName evidence="3">Biotin-[acetyl-CoA carboxylase] synthetase</fullName>
    </alternativeName>
</protein>
<comment type="similarity">
    <text evidence="3">Belongs to the biotin--protein ligase family.</text>
</comment>
<dbReference type="InterPro" id="IPR045864">
    <property type="entry name" value="aa-tRNA-synth_II/BPL/LPL"/>
</dbReference>
<dbReference type="NCBIfam" id="TIGR00121">
    <property type="entry name" value="birA_ligase"/>
    <property type="match status" value="1"/>
</dbReference>
<evidence type="ECO:0000256" key="1">
    <source>
        <dbReference type="ARBA" id="ARBA00022598"/>
    </source>
</evidence>
<dbReference type="GO" id="GO:0009249">
    <property type="term" value="P:protein lipoylation"/>
    <property type="evidence" value="ECO:0007669"/>
    <property type="project" value="UniProtKB-ARBA"/>
</dbReference>
<dbReference type="EC" id="6.3.4.15" evidence="3"/>
<dbReference type="Gene3D" id="3.30.930.10">
    <property type="entry name" value="Bira Bifunctional Protein, Domain 2"/>
    <property type="match status" value="1"/>
</dbReference>
<feature type="DNA-binding region" description="H-T-H motif" evidence="3">
    <location>
        <begin position="21"/>
        <end position="40"/>
    </location>
</feature>
<evidence type="ECO:0000259" key="4">
    <source>
        <dbReference type="PROSITE" id="PS51733"/>
    </source>
</evidence>
<feature type="binding site" evidence="3">
    <location>
        <begin position="117"/>
        <end position="119"/>
    </location>
    <ligand>
        <name>biotin</name>
        <dbReference type="ChEBI" id="CHEBI:57586"/>
    </ligand>
</feature>
<keyword evidence="6" id="KW-1185">Reference proteome</keyword>
<dbReference type="InterPro" id="IPR004143">
    <property type="entry name" value="BPL_LPL_catalytic"/>
</dbReference>
<evidence type="ECO:0000256" key="3">
    <source>
        <dbReference type="HAMAP-Rule" id="MF_00978"/>
    </source>
</evidence>
<proteinExistence type="inferred from homology"/>
<keyword evidence="3" id="KW-0805">Transcription regulation</keyword>
<keyword evidence="3" id="KW-0804">Transcription</keyword>
<keyword evidence="3" id="KW-0678">Repressor</keyword>
<feature type="domain" description="BPL/LPL catalytic" evidence="4">
    <location>
        <begin position="75"/>
        <end position="252"/>
    </location>
</feature>
<dbReference type="Pfam" id="PF08279">
    <property type="entry name" value="HTH_11"/>
    <property type="match status" value="1"/>
</dbReference>
<dbReference type="GO" id="GO:0006355">
    <property type="term" value="P:regulation of DNA-templated transcription"/>
    <property type="evidence" value="ECO:0007669"/>
    <property type="project" value="UniProtKB-UniRule"/>
</dbReference>
<dbReference type="AlphaFoldDB" id="A0A1T4NCC9"/>
<dbReference type="SUPFAM" id="SSF46785">
    <property type="entry name" value="Winged helix' DNA-binding domain"/>
    <property type="match status" value="1"/>
</dbReference>
<dbReference type="GO" id="GO:0003677">
    <property type="term" value="F:DNA binding"/>
    <property type="evidence" value="ECO:0007669"/>
    <property type="project" value="UniProtKB-UniRule"/>
</dbReference>
<evidence type="ECO:0000313" key="6">
    <source>
        <dbReference type="Proteomes" id="UP000190657"/>
    </source>
</evidence>
<dbReference type="CDD" id="cd16442">
    <property type="entry name" value="BPL"/>
    <property type="match status" value="1"/>
</dbReference>
<organism evidence="5 6">
    <name type="scientific">Eubacterium coprostanoligenes</name>
    <dbReference type="NCBI Taxonomy" id="290054"/>
    <lineage>
        <taxon>Bacteria</taxon>
        <taxon>Bacillati</taxon>
        <taxon>Bacillota</taxon>
        <taxon>Clostridia</taxon>
        <taxon>Eubacteriales</taxon>
        <taxon>Eubacteriaceae</taxon>
        <taxon>Eubacterium</taxon>
    </lineage>
</organism>
<dbReference type="Gene3D" id="1.10.10.10">
    <property type="entry name" value="Winged helix-like DNA-binding domain superfamily/Winged helix DNA-binding domain"/>
    <property type="match status" value="1"/>
</dbReference>
<dbReference type="Pfam" id="PF03099">
    <property type="entry name" value="BPL_LplA_LipB"/>
    <property type="match status" value="1"/>
</dbReference>
<dbReference type="GO" id="GO:0005737">
    <property type="term" value="C:cytoplasm"/>
    <property type="evidence" value="ECO:0007669"/>
    <property type="project" value="TreeGrafter"/>
</dbReference>
<accession>A0A1T4NCC9</accession>
<dbReference type="PANTHER" id="PTHR12835:SF5">
    <property type="entry name" value="BIOTIN--PROTEIN LIGASE"/>
    <property type="match status" value="1"/>
</dbReference>
<dbReference type="HAMAP" id="MF_00978">
    <property type="entry name" value="Bifunct_BirA"/>
    <property type="match status" value="1"/>
</dbReference>
<feature type="binding site" evidence="3">
    <location>
        <begin position="89"/>
        <end position="91"/>
    </location>
    <ligand>
        <name>biotin</name>
        <dbReference type="ChEBI" id="CHEBI:57586"/>
    </ligand>
</feature>
<dbReference type="PROSITE" id="PS51733">
    <property type="entry name" value="BPL_LPL_CATALYTIC"/>
    <property type="match status" value="1"/>
</dbReference>
<dbReference type="STRING" id="290054.SAMN02745114_01547"/>
<dbReference type="EMBL" id="FUWW01000021">
    <property type="protein sequence ID" value="SJZ76763.1"/>
    <property type="molecule type" value="Genomic_DNA"/>
</dbReference>
<dbReference type="OrthoDB" id="9807064at2"/>
<feature type="binding site" evidence="3">
    <location>
        <position position="184"/>
    </location>
    <ligand>
        <name>biotin</name>
        <dbReference type="ChEBI" id="CHEBI:57586"/>
    </ligand>
</feature>
<dbReference type="Gene3D" id="2.30.30.100">
    <property type="match status" value="1"/>
</dbReference>
<comment type="catalytic activity">
    <reaction evidence="3">
        <text>biotin + L-lysyl-[protein] + ATP = N(6)-biotinyl-L-lysyl-[protein] + AMP + diphosphate + H(+)</text>
        <dbReference type="Rhea" id="RHEA:11756"/>
        <dbReference type="Rhea" id="RHEA-COMP:9752"/>
        <dbReference type="Rhea" id="RHEA-COMP:10505"/>
        <dbReference type="ChEBI" id="CHEBI:15378"/>
        <dbReference type="ChEBI" id="CHEBI:29969"/>
        <dbReference type="ChEBI" id="CHEBI:30616"/>
        <dbReference type="ChEBI" id="CHEBI:33019"/>
        <dbReference type="ChEBI" id="CHEBI:57586"/>
        <dbReference type="ChEBI" id="CHEBI:83144"/>
        <dbReference type="ChEBI" id="CHEBI:456215"/>
        <dbReference type="EC" id="6.3.4.15"/>
    </reaction>
</comment>
<dbReference type="GO" id="GO:0016740">
    <property type="term" value="F:transferase activity"/>
    <property type="evidence" value="ECO:0007669"/>
    <property type="project" value="UniProtKB-ARBA"/>
</dbReference>
<keyword evidence="1 3" id="KW-0436">Ligase</keyword>
<dbReference type="InterPro" id="IPR036388">
    <property type="entry name" value="WH-like_DNA-bd_sf"/>
</dbReference>
<dbReference type="InterPro" id="IPR013196">
    <property type="entry name" value="HTH_11"/>
</dbReference>
<dbReference type="GO" id="GO:0005524">
    <property type="term" value="F:ATP binding"/>
    <property type="evidence" value="ECO:0007669"/>
    <property type="project" value="UniProtKB-UniRule"/>
</dbReference>
<comment type="function">
    <text evidence="3">Acts both as a biotin--[acetyl-CoA-carboxylase] ligase and a repressor.</text>
</comment>
<sequence length="314" mass="34125">MALKEEILNYLTEHSGEYVSGEELAQSLGKSRAGVWKAIKTLQADGYTIEAVTNRGYMLDSSNDILNENELKRYIDFDCDIAFYESIDSTNNQAKRIIVDGDSKPLLVVGEEQTAGRGRQGKSFYSPAKTGIYMSLVVHPMAKLQNAVTATTAASVAVCKAIEKLTDVTPQIKWVNDVYVDGKKICGILTEAVTDFETQTVASVIIGIGVNLKTHSFPSDVQNASCLEAPVKRAEFIATVANELNGIVTGDYEAFIDYYRSHSMIVGKEINFIKNGIVIPATAVGIDDVGGLEVVLADGTHETLRSGEITVRTR</sequence>
<feature type="binding site" evidence="3">
    <location>
        <position position="113"/>
    </location>
    <ligand>
        <name>biotin</name>
        <dbReference type="ChEBI" id="CHEBI:57586"/>
    </ligand>
</feature>
<keyword evidence="3" id="KW-0238">DNA-binding</keyword>
<evidence type="ECO:0000313" key="5">
    <source>
        <dbReference type="EMBL" id="SJZ76763.1"/>
    </source>
</evidence>
<dbReference type="SUPFAM" id="SSF55681">
    <property type="entry name" value="Class II aaRS and biotin synthetases"/>
    <property type="match status" value="1"/>
</dbReference>
<dbReference type="Pfam" id="PF02237">
    <property type="entry name" value="BPL_C"/>
    <property type="match status" value="1"/>
</dbReference>
<dbReference type="GO" id="GO:0004077">
    <property type="term" value="F:biotin--[biotin carboxyl-carrier protein] ligase activity"/>
    <property type="evidence" value="ECO:0007669"/>
    <property type="project" value="UniProtKB-UniRule"/>
</dbReference>
<keyword evidence="2 3" id="KW-0092">Biotin</keyword>
<dbReference type="InterPro" id="IPR003142">
    <property type="entry name" value="BPL_C"/>
</dbReference>
<evidence type="ECO:0000256" key="2">
    <source>
        <dbReference type="ARBA" id="ARBA00023267"/>
    </source>
</evidence>
<dbReference type="InterPro" id="IPR004408">
    <property type="entry name" value="Biotin_CoA_COase_ligase"/>
</dbReference>